<dbReference type="InterPro" id="IPR007695">
    <property type="entry name" value="DNA_mismatch_repair_MutS-lik_N"/>
</dbReference>
<dbReference type="InterPro" id="IPR016151">
    <property type="entry name" value="DNA_mismatch_repair_MutS_N"/>
</dbReference>
<evidence type="ECO:0000256" key="4">
    <source>
        <dbReference type="ARBA" id="ARBA00022741"/>
    </source>
</evidence>
<reference evidence="12" key="1">
    <citation type="journal article" date="2016" name="Proc. Natl. Acad. Sci. U.S.A.">
        <title>Comparative genomics of biotechnologically important yeasts.</title>
        <authorList>
            <person name="Riley R."/>
            <person name="Haridas S."/>
            <person name="Wolfe K.H."/>
            <person name="Lopes M.R."/>
            <person name="Hittinger C.T."/>
            <person name="Goeker M."/>
            <person name="Salamov A.A."/>
            <person name="Wisecaver J.H."/>
            <person name="Long T.M."/>
            <person name="Calvey C.H."/>
            <person name="Aerts A.L."/>
            <person name="Barry K.W."/>
            <person name="Choi C."/>
            <person name="Clum A."/>
            <person name="Coughlan A.Y."/>
            <person name="Deshpande S."/>
            <person name="Douglass A.P."/>
            <person name="Hanson S.J."/>
            <person name="Klenk H.-P."/>
            <person name="LaButti K.M."/>
            <person name="Lapidus A."/>
            <person name="Lindquist E.A."/>
            <person name="Lipzen A.M."/>
            <person name="Meier-Kolthoff J.P."/>
            <person name="Ohm R.A."/>
            <person name="Otillar R.P."/>
            <person name="Pangilinan J.L."/>
            <person name="Peng Y."/>
            <person name="Rokas A."/>
            <person name="Rosa C.A."/>
            <person name="Scheuner C."/>
            <person name="Sibirny A.A."/>
            <person name="Slot J.C."/>
            <person name="Stielow J.B."/>
            <person name="Sun H."/>
            <person name="Kurtzman C.P."/>
            <person name="Blackwell M."/>
            <person name="Grigoriev I.V."/>
            <person name="Jeffries T.W."/>
        </authorList>
    </citation>
    <scope>NUCLEOTIDE SEQUENCE [LARGE SCALE GENOMIC DNA]</scope>
    <source>
        <strain evidence="12">NRRL Y-1626</strain>
    </source>
</reference>
<dbReference type="Gene3D" id="3.40.1170.10">
    <property type="entry name" value="DNA repair protein MutS, domain I"/>
    <property type="match status" value="1"/>
</dbReference>
<dbReference type="EMBL" id="LXPE01000008">
    <property type="protein sequence ID" value="OBA27437.1"/>
    <property type="molecule type" value="Genomic_DNA"/>
</dbReference>
<dbReference type="GO" id="GO:0140664">
    <property type="term" value="F:ATP-dependent DNA damage sensor activity"/>
    <property type="evidence" value="ECO:0007669"/>
    <property type="project" value="InterPro"/>
</dbReference>
<dbReference type="GO" id="GO:0030983">
    <property type="term" value="F:mismatched DNA binding"/>
    <property type="evidence" value="ECO:0007669"/>
    <property type="project" value="InterPro"/>
</dbReference>
<evidence type="ECO:0000313" key="11">
    <source>
        <dbReference type="EMBL" id="OBA27437.1"/>
    </source>
</evidence>
<comment type="caution">
    <text evidence="11">The sequence shown here is derived from an EMBL/GenBank/DDBJ whole genome shotgun (WGS) entry which is preliminary data.</text>
</comment>
<keyword evidence="7" id="KW-0238">DNA-binding</keyword>
<organism evidence="11 12">
    <name type="scientific">Hanseniaspora valbyensis NRRL Y-1626</name>
    <dbReference type="NCBI Taxonomy" id="766949"/>
    <lineage>
        <taxon>Eukaryota</taxon>
        <taxon>Fungi</taxon>
        <taxon>Dikarya</taxon>
        <taxon>Ascomycota</taxon>
        <taxon>Saccharomycotina</taxon>
        <taxon>Saccharomycetes</taxon>
        <taxon>Saccharomycodales</taxon>
        <taxon>Saccharomycodaceae</taxon>
        <taxon>Hanseniaspora</taxon>
    </lineage>
</organism>
<dbReference type="SMART" id="SM00533">
    <property type="entry name" value="MUTSd"/>
    <property type="match status" value="1"/>
</dbReference>
<evidence type="ECO:0000256" key="6">
    <source>
        <dbReference type="ARBA" id="ARBA00022840"/>
    </source>
</evidence>
<comment type="similarity">
    <text evidence="1">Belongs to the DNA mismatch repair MutS family. MSH3 subfamily.</text>
</comment>
<dbReference type="SUPFAM" id="SSF52540">
    <property type="entry name" value="P-loop containing nucleoside triphosphate hydrolases"/>
    <property type="match status" value="1"/>
</dbReference>
<sequence length="959" mass="111671">MEISTDEREEIVKKLAQNQPVISPFFKKKKSLTNTTTNTKTNCKKRLINTKEGKPEQSIKPKGKRAKLNNNKPLDTKIKYDKLTILDAQVQQLKLQNMDKMLMIQVGYKYKFFAEDAIKAANLLNFMLIEGKRNIKNNTVEDFKYKNFAYCSLPEQRVKFHLKKLLHYGYKVGIVKQFLIDGTTNKFERRLTYVYTRATYYLMNDDFEEDENEENQISDEKGTILAIDVKVRDDQRFFYFFSIELNTGNLIYDIFSESNINNFFVSLETRLKHFDPSEVCLNSDNYKLLNKFITISDSNIQVYEVKKISLQESGNNETIENADLKDCYNLMYSHLKTYSLEDILCKNLHKLKHILKKDSCPLSSNILKNLNFFDNQINENKNAKTVWGLLNNGNINTIYGKSILESWIKNPLTNIKLIEDRSNAIIFLQKNEHNNVMFLENIMQFLNNYKNKNLLKTCNRLKLNVNNPINRRELYYYLESIAELRKIFNRHHEYIKNEIINPKGELSKVSSILSDIFIKINDLLTEKISIDYTIKMIKHNSIFEKNVETHVINFFDLKLYDNSSPIIHKMKEIDNIKEEINDCLNEIKKQIGKPYLKFKDEINFLVEINNLSLKNIPKDWVVNSTTQLVTRYEIPLIKQKQENLKLNQLQLLQICQLEYKRFIGKINQDYKEMVQLITYLGTFDCIQCLAKNTKQFHCKPKFVQDAGIINFKSSHNPLMISDSNNNNDHLNIPNDIQLDSKNLFILTGPNSGGKTTLIKQVAYVAILAQIGCNTPCVSHTQSIFTNFFIRTGSSDSLMSQKSTFLIEMEECQQILLHSDSRSLIMMDEIGKGTSNLDGMAITFAILKYLMDSNNNGIVMFITHYHSIVEQFDPKYIYKMGYTKLKGSNNDIVFNYRLLKGTSGESLGINVAKLAGLPEDVLENIVEIRQNIDDNETVRQFYHYLKNQDTTTLKKLLNKE</sequence>
<dbReference type="GO" id="GO:0006312">
    <property type="term" value="P:mitotic recombination"/>
    <property type="evidence" value="ECO:0007669"/>
    <property type="project" value="TreeGrafter"/>
</dbReference>
<dbReference type="GO" id="GO:0005634">
    <property type="term" value="C:nucleus"/>
    <property type="evidence" value="ECO:0007669"/>
    <property type="project" value="TreeGrafter"/>
</dbReference>
<keyword evidence="5" id="KW-0227">DNA damage</keyword>
<dbReference type="OrthoDB" id="121051at2759"/>
<dbReference type="Pfam" id="PF00488">
    <property type="entry name" value="MutS_V"/>
    <property type="match status" value="1"/>
</dbReference>
<keyword evidence="6" id="KW-0067">ATP-binding</keyword>
<feature type="domain" description="DNA mismatch repair proteins mutS family" evidence="10">
    <location>
        <begin position="822"/>
        <end position="838"/>
    </location>
</feature>
<proteinExistence type="inferred from homology"/>
<dbReference type="AlphaFoldDB" id="A0A1B7TFC4"/>
<evidence type="ECO:0000256" key="1">
    <source>
        <dbReference type="ARBA" id="ARBA00007094"/>
    </source>
</evidence>
<accession>A0A1B7TFC4</accession>
<evidence type="ECO:0000256" key="3">
    <source>
        <dbReference type="ARBA" id="ARBA00022151"/>
    </source>
</evidence>
<evidence type="ECO:0000256" key="7">
    <source>
        <dbReference type="ARBA" id="ARBA00023125"/>
    </source>
</evidence>
<evidence type="ECO:0000259" key="10">
    <source>
        <dbReference type="PROSITE" id="PS00486"/>
    </source>
</evidence>
<evidence type="ECO:0000256" key="9">
    <source>
        <dbReference type="ARBA" id="ARBA00029792"/>
    </source>
</evidence>
<dbReference type="Pfam" id="PF05192">
    <property type="entry name" value="MutS_III"/>
    <property type="match status" value="1"/>
</dbReference>
<dbReference type="InterPro" id="IPR017261">
    <property type="entry name" value="DNA_mismatch_repair_MutS/MSH"/>
</dbReference>
<dbReference type="Gene3D" id="3.40.50.300">
    <property type="entry name" value="P-loop containing nucleotide triphosphate hydrolases"/>
    <property type="match status" value="1"/>
</dbReference>
<dbReference type="InterPro" id="IPR045076">
    <property type="entry name" value="MutS"/>
</dbReference>
<evidence type="ECO:0000256" key="2">
    <source>
        <dbReference type="ARBA" id="ARBA00019000"/>
    </source>
</evidence>
<keyword evidence="8" id="KW-0234">DNA repair</keyword>
<keyword evidence="12" id="KW-1185">Reference proteome</keyword>
<dbReference type="GO" id="GO:0005524">
    <property type="term" value="F:ATP binding"/>
    <property type="evidence" value="ECO:0007669"/>
    <property type="project" value="UniProtKB-KW"/>
</dbReference>
<evidence type="ECO:0000256" key="8">
    <source>
        <dbReference type="ARBA" id="ARBA00023204"/>
    </source>
</evidence>
<keyword evidence="4" id="KW-0547">Nucleotide-binding</keyword>
<dbReference type="PIRSF" id="PIRSF037677">
    <property type="entry name" value="DNA_mis_repair_Msh6"/>
    <property type="match status" value="1"/>
</dbReference>
<protein>
    <recommendedName>
        <fullName evidence="2">DNA mismatch repair protein MSH3</fullName>
    </recommendedName>
    <alternativeName>
        <fullName evidence="3">DNA mismatch repair protein msh3</fullName>
    </alternativeName>
    <alternativeName>
        <fullName evidence="9">MutS protein homolog 3</fullName>
    </alternativeName>
</protein>
<dbReference type="InterPro" id="IPR027417">
    <property type="entry name" value="P-loop_NTPase"/>
</dbReference>
<name>A0A1B7TFC4_9ASCO</name>
<dbReference type="InterPro" id="IPR000432">
    <property type="entry name" value="DNA_mismatch_repair_MutS_C"/>
</dbReference>
<dbReference type="Proteomes" id="UP000092321">
    <property type="component" value="Unassembled WGS sequence"/>
</dbReference>
<dbReference type="PROSITE" id="PS00486">
    <property type="entry name" value="DNA_MISMATCH_REPAIR_2"/>
    <property type="match status" value="1"/>
</dbReference>
<dbReference type="Gene3D" id="1.10.1420.10">
    <property type="match status" value="2"/>
</dbReference>
<evidence type="ECO:0000256" key="5">
    <source>
        <dbReference type="ARBA" id="ARBA00022763"/>
    </source>
</evidence>
<dbReference type="GO" id="GO:0006298">
    <property type="term" value="P:mismatch repair"/>
    <property type="evidence" value="ECO:0007669"/>
    <property type="project" value="InterPro"/>
</dbReference>
<dbReference type="Pfam" id="PF01624">
    <property type="entry name" value="MutS_I"/>
    <property type="match status" value="1"/>
</dbReference>
<dbReference type="SMART" id="SM00534">
    <property type="entry name" value="MUTSac"/>
    <property type="match status" value="1"/>
</dbReference>
<dbReference type="InterPro" id="IPR036187">
    <property type="entry name" value="DNA_mismatch_repair_MutS_sf"/>
</dbReference>
<gene>
    <name evidence="11" type="ORF">HANVADRAFT_52190</name>
</gene>
<dbReference type="PANTHER" id="PTHR11361">
    <property type="entry name" value="DNA MISMATCH REPAIR PROTEIN MUTS FAMILY MEMBER"/>
    <property type="match status" value="1"/>
</dbReference>
<dbReference type="InterPro" id="IPR007696">
    <property type="entry name" value="DNA_mismatch_repair_MutS_core"/>
</dbReference>
<dbReference type="SUPFAM" id="SSF55271">
    <property type="entry name" value="DNA repair protein MutS, domain I"/>
    <property type="match status" value="1"/>
</dbReference>
<dbReference type="PANTHER" id="PTHR11361:SF122">
    <property type="entry name" value="DNA MISMATCH REPAIR PROTEIN MSH3"/>
    <property type="match status" value="1"/>
</dbReference>
<dbReference type="SUPFAM" id="SSF48334">
    <property type="entry name" value="DNA repair protein MutS, domain III"/>
    <property type="match status" value="1"/>
</dbReference>
<evidence type="ECO:0000313" key="12">
    <source>
        <dbReference type="Proteomes" id="UP000092321"/>
    </source>
</evidence>